<evidence type="ECO:0000256" key="4">
    <source>
        <dbReference type="ARBA" id="ARBA00023163"/>
    </source>
</evidence>
<dbReference type="Proteomes" id="UP000256520">
    <property type="component" value="Unassembled WGS sequence"/>
</dbReference>
<dbReference type="InterPro" id="IPR009907">
    <property type="entry name" value="RpoY"/>
</dbReference>
<dbReference type="HAMAP" id="MF_01553">
    <property type="entry name" value="RNApol_bact_RpoY"/>
    <property type="match status" value="1"/>
</dbReference>
<sequence>MIYKVLFQEFMGENPVREKTKSIYVEANSVREVRQKLNDRNYNIELIQELDAAHLEYEQKSENFELENI</sequence>
<comment type="subunit">
    <text evidence="5">RNAP is composed of a core of 2 alpha, a beta and a beta' subunit. The core is associated with a delta subunit, and at least one of epsilon or omega. When a sigma factor is associated with the core the holoenzyme is formed, which can initiate transcription.</text>
</comment>
<dbReference type="GO" id="GO:0003899">
    <property type="term" value="F:DNA-directed RNA polymerase activity"/>
    <property type="evidence" value="ECO:0007669"/>
    <property type="project" value="UniProtKB-UniRule"/>
</dbReference>
<keyword evidence="2 5" id="KW-0808">Transferase</keyword>
<proteinExistence type="inferred from homology"/>
<accession>A0A3D8PPT1</accession>
<comment type="function">
    <text evidence="5">A non-essential component of RNA polymerase (RNAP).</text>
</comment>
<dbReference type="AlphaFoldDB" id="A0A3D8PPT1"/>
<dbReference type="Gene3D" id="3.10.20.730">
    <property type="entry name" value="RNAP, epsilon subunit-like"/>
    <property type="match status" value="1"/>
</dbReference>
<evidence type="ECO:0000256" key="1">
    <source>
        <dbReference type="ARBA" id="ARBA00022478"/>
    </source>
</evidence>
<name>A0A3D8PPT1_9BACI</name>
<dbReference type="EMBL" id="PIOD01000011">
    <property type="protein sequence ID" value="RDW17974.1"/>
    <property type="molecule type" value="Genomic_DNA"/>
</dbReference>
<reference evidence="7" key="1">
    <citation type="submission" date="2017-11" db="EMBL/GenBank/DDBJ databases">
        <authorList>
            <person name="Zhu W."/>
        </authorList>
    </citation>
    <scope>NUCLEOTIDE SEQUENCE [LARGE SCALE GENOMIC DNA]</scope>
    <source>
        <strain evidence="7">CAU 1051</strain>
    </source>
</reference>
<evidence type="ECO:0000313" key="7">
    <source>
        <dbReference type="Proteomes" id="UP000256520"/>
    </source>
</evidence>
<dbReference type="GO" id="GO:0003677">
    <property type="term" value="F:DNA binding"/>
    <property type="evidence" value="ECO:0007669"/>
    <property type="project" value="UniProtKB-UniRule"/>
</dbReference>
<evidence type="ECO:0000256" key="3">
    <source>
        <dbReference type="ARBA" id="ARBA00022695"/>
    </source>
</evidence>
<dbReference type="GO" id="GO:0000428">
    <property type="term" value="C:DNA-directed RNA polymerase complex"/>
    <property type="evidence" value="ECO:0007669"/>
    <property type="project" value="UniProtKB-KW"/>
</dbReference>
<comment type="catalytic activity">
    <reaction evidence="5">
        <text>RNA(n) + a ribonucleoside 5'-triphosphate = RNA(n+1) + diphosphate</text>
        <dbReference type="Rhea" id="RHEA:21248"/>
        <dbReference type="Rhea" id="RHEA-COMP:14527"/>
        <dbReference type="Rhea" id="RHEA-COMP:17342"/>
        <dbReference type="ChEBI" id="CHEBI:33019"/>
        <dbReference type="ChEBI" id="CHEBI:61557"/>
        <dbReference type="ChEBI" id="CHEBI:140395"/>
        <dbReference type="EC" id="2.7.7.6"/>
    </reaction>
</comment>
<protein>
    <recommendedName>
        <fullName evidence="5">DNA-directed RNA polymerase subunit epsilon</fullName>
        <shortName evidence="5">RNAP epsilon subunit</shortName>
        <ecNumber evidence="5">2.7.7.6</ecNumber>
    </recommendedName>
    <alternativeName>
        <fullName evidence="5">RNA polymerase epsilon subunit</fullName>
    </alternativeName>
    <alternativeName>
        <fullName evidence="5">Transcriptase subunit epsilon</fullName>
    </alternativeName>
</protein>
<organism evidence="6 7">
    <name type="scientific">Oceanobacillus chungangensis</name>
    <dbReference type="NCBI Taxonomy" id="1229152"/>
    <lineage>
        <taxon>Bacteria</taxon>
        <taxon>Bacillati</taxon>
        <taxon>Bacillota</taxon>
        <taxon>Bacilli</taxon>
        <taxon>Bacillales</taxon>
        <taxon>Bacillaceae</taxon>
        <taxon>Oceanobacillus</taxon>
    </lineage>
</organism>
<keyword evidence="7" id="KW-1185">Reference proteome</keyword>
<evidence type="ECO:0000256" key="2">
    <source>
        <dbReference type="ARBA" id="ARBA00022679"/>
    </source>
</evidence>
<dbReference type="GO" id="GO:0006351">
    <property type="term" value="P:DNA-templated transcription"/>
    <property type="evidence" value="ECO:0007669"/>
    <property type="project" value="UniProtKB-UniRule"/>
</dbReference>
<evidence type="ECO:0000313" key="6">
    <source>
        <dbReference type="EMBL" id="RDW17974.1"/>
    </source>
</evidence>
<comment type="caution">
    <text evidence="6">The sequence shown here is derived from an EMBL/GenBank/DDBJ whole genome shotgun (WGS) entry which is preliminary data.</text>
</comment>
<dbReference type="RefSeq" id="WP_115750036.1">
    <property type="nucleotide sequence ID" value="NZ_PIOD01000011.1"/>
</dbReference>
<keyword evidence="3 5" id="KW-0548">Nucleotidyltransferase</keyword>
<dbReference type="NCBIfam" id="NF010188">
    <property type="entry name" value="PRK13667.1"/>
    <property type="match status" value="1"/>
</dbReference>
<dbReference type="OrthoDB" id="2147503at2"/>
<dbReference type="EC" id="2.7.7.6" evidence="5"/>
<gene>
    <name evidence="5" type="primary">rpoY</name>
    <name evidence="6" type="ORF">CWR45_11635</name>
</gene>
<keyword evidence="4 5" id="KW-0804">Transcription</keyword>
<keyword evidence="1 5" id="KW-0240">DNA-directed RNA polymerase</keyword>
<dbReference type="Pfam" id="PF07288">
    <property type="entry name" value="RpoY"/>
    <property type="match status" value="1"/>
</dbReference>
<evidence type="ECO:0000256" key="5">
    <source>
        <dbReference type="HAMAP-Rule" id="MF_01553"/>
    </source>
</evidence>
<comment type="similarity">
    <text evidence="5">Belongs to the RNA polymerase subunit epsilon family.</text>
</comment>